<proteinExistence type="inferred from homology"/>
<dbReference type="EC" id="2.4.2.10" evidence="2 6"/>
<evidence type="ECO:0000256" key="1">
    <source>
        <dbReference type="ARBA" id="ARBA00004889"/>
    </source>
</evidence>
<reference evidence="8 9" key="1">
    <citation type="submission" date="2021-01" db="EMBL/GenBank/DDBJ databases">
        <title>Whole genome shotgun sequence of Verrucosispora lutea NBRC 106530.</title>
        <authorList>
            <person name="Komaki H."/>
            <person name="Tamura T."/>
        </authorList>
    </citation>
    <scope>NUCLEOTIDE SEQUENCE [LARGE SCALE GENOMIC DNA]</scope>
    <source>
        <strain evidence="8 9">NBRC 106530</strain>
    </source>
</reference>
<keyword evidence="9" id="KW-1185">Reference proteome</keyword>
<evidence type="ECO:0000256" key="2">
    <source>
        <dbReference type="ARBA" id="ARBA00011971"/>
    </source>
</evidence>
<dbReference type="PANTHER" id="PTHR19278:SF9">
    <property type="entry name" value="URIDINE 5'-MONOPHOSPHATE SYNTHASE"/>
    <property type="match status" value="1"/>
</dbReference>
<dbReference type="InterPro" id="IPR004467">
    <property type="entry name" value="Or_phspho_trans_dom"/>
</dbReference>
<accession>A0ABQ4J0K3</accession>
<comment type="subunit">
    <text evidence="6">Homodimer.</text>
</comment>
<keyword evidence="6" id="KW-0460">Magnesium</keyword>
<feature type="binding site" evidence="6">
    <location>
        <position position="140"/>
    </location>
    <ligand>
        <name>orotate</name>
        <dbReference type="ChEBI" id="CHEBI:30839"/>
    </ligand>
</feature>
<feature type="binding site" evidence="6">
    <location>
        <position position="168"/>
    </location>
    <ligand>
        <name>orotate</name>
        <dbReference type="ChEBI" id="CHEBI:30839"/>
    </ligand>
</feature>
<feature type="binding site" description="in other chain" evidence="6">
    <location>
        <position position="111"/>
    </location>
    <ligand>
        <name>5-phospho-alpha-D-ribose 1-diphosphate</name>
        <dbReference type="ChEBI" id="CHEBI:58017"/>
        <note>ligand shared between dimeric partners</note>
    </ligand>
</feature>
<sequence>MQDDLRVAVEGHDCLIQAGCEAVRVTFPLARRVNDTCHLTGRFRLRSGQISGEYFDKYLFEGQPDLLREVAEAMVALLPECDVLAGMEMGGIPLATVMSQLTGLPTVFVRKHAKEYGTNKVAEGGPVNGRSVVLIEDVVTTGGALLASCRQLRSIGAQVETVVCAIDREQGGRQNLATEALQLRAALTRRDLETSVMG</sequence>
<evidence type="ECO:0000256" key="6">
    <source>
        <dbReference type="HAMAP-Rule" id="MF_01208"/>
    </source>
</evidence>
<comment type="similarity">
    <text evidence="6">Belongs to the purine/pyrimidine phosphoribosyltransferase family. PyrE subfamily.</text>
</comment>
<comment type="caution">
    <text evidence="8">The sequence shown here is derived from an EMBL/GenBank/DDBJ whole genome shotgun (WGS) entry which is preliminary data.</text>
</comment>
<evidence type="ECO:0000256" key="5">
    <source>
        <dbReference type="ARBA" id="ARBA00022975"/>
    </source>
</evidence>
<keyword evidence="5 6" id="KW-0665">Pyrimidine biosynthesis</keyword>
<dbReference type="EMBL" id="BOPB01000025">
    <property type="protein sequence ID" value="GIJ23570.1"/>
    <property type="molecule type" value="Genomic_DNA"/>
</dbReference>
<dbReference type="HAMAP" id="MF_01208">
    <property type="entry name" value="PyrE"/>
    <property type="match status" value="1"/>
</dbReference>
<comment type="catalytic activity">
    <reaction evidence="6">
        <text>orotidine 5'-phosphate + diphosphate = orotate + 5-phospho-alpha-D-ribose 1-diphosphate</text>
        <dbReference type="Rhea" id="RHEA:10380"/>
        <dbReference type="ChEBI" id="CHEBI:30839"/>
        <dbReference type="ChEBI" id="CHEBI:33019"/>
        <dbReference type="ChEBI" id="CHEBI:57538"/>
        <dbReference type="ChEBI" id="CHEBI:58017"/>
        <dbReference type="EC" id="2.4.2.10"/>
    </reaction>
</comment>
<dbReference type="GO" id="GO:0016757">
    <property type="term" value="F:glycosyltransferase activity"/>
    <property type="evidence" value="ECO:0007669"/>
    <property type="project" value="UniProtKB-KW"/>
</dbReference>
<keyword evidence="4 6" id="KW-0808">Transferase</keyword>
<organism evidence="8 9">
    <name type="scientific">Micromonospora lutea</name>
    <dbReference type="NCBI Taxonomy" id="419825"/>
    <lineage>
        <taxon>Bacteria</taxon>
        <taxon>Bacillati</taxon>
        <taxon>Actinomycetota</taxon>
        <taxon>Actinomycetes</taxon>
        <taxon>Micromonosporales</taxon>
        <taxon>Micromonosporaceae</taxon>
        <taxon>Micromonospora</taxon>
    </lineage>
</organism>
<comment type="pathway">
    <text evidence="1 6">Pyrimidine metabolism; UMP biosynthesis via de novo pathway; UMP from orotate: step 1/2.</text>
</comment>
<evidence type="ECO:0000256" key="3">
    <source>
        <dbReference type="ARBA" id="ARBA00022676"/>
    </source>
</evidence>
<dbReference type="Pfam" id="PF00156">
    <property type="entry name" value="Pribosyltran"/>
    <property type="match status" value="1"/>
</dbReference>
<feature type="domain" description="Phosphoribosyltransferase" evidence="7">
    <location>
        <begin position="69"/>
        <end position="171"/>
    </location>
</feature>
<dbReference type="SUPFAM" id="SSF53271">
    <property type="entry name" value="PRTase-like"/>
    <property type="match status" value="1"/>
</dbReference>
<evidence type="ECO:0000313" key="8">
    <source>
        <dbReference type="EMBL" id="GIJ23570.1"/>
    </source>
</evidence>
<protein>
    <recommendedName>
        <fullName evidence="2 6">Orotate phosphoribosyltransferase</fullName>
        <shortName evidence="6">OPRT</shortName>
        <shortName evidence="6">OPRTase</shortName>
        <ecNumber evidence="2 6">2.4.2.10</ecNumber>
    </recommendedName>
</protein>
<dbReference type="Proteomes" id="UP000643165">
    <property type="component" value="Unassembled WGS sequence"/>
</dbReference>
<dbReference type="InterPro" id="IPR023031">
    <property type="entry name" value="OPRT"/>
</dbReference>
<evidence type="ECO:0000259" key="7">
    <source>
        <dbReference type="Pfam" id="PF00156"/>
    </source>
</evidence>
<dbReference type="NCBIfam" id="TIGR00336">
    <property type="entry name" value="pyrE"/>
    <property type="match status" value="1"/>
</dbReference>
<gene>
    <name evidence="8" type="primary">pyrE_2</name>
    <name evidence="6" type="synonym">pyrE</name>
    <name evidence="8" type="ORF">Vlu01_41940</name>
</gene>
<dbReference type="InterPro" id="IPR029057">
    <property type="entry name" value="PRTase-like"/>
</dbReference>
<feature type="binding site" evidence="6">
    <location>
        <position position="114"/>
    </location>
    <ligand>
        <name>5-phospho-alpha-D-ribose 1-diphosphate</name>
        <dbReference type="ChEBI" id="CHEBI:58017"/>
        <note>ligand shared between dimeric partners</note>
    </ligand>
</feature>
<comment type="cofactor">
    <cofactor evidence="6">
        <name>Mg(2+)</name>
        <dbReference type="ChEBI" id="CHEBI:18420"/>
    </cofactor>
</comment>
<feature type="binding site" description="in other chain" evidence="6">
    <location>
        <begin position="136"/>
        <end position="144"/>
    </location>
    <ligand>
        <name>5-phospho-alpha-D-ribose 1-diphosphate</name>
        <dbReference type="ChEBI" id="CHEBI:58017"/>
        <note>ligand shared between dimeric partners</note>
    </ligand>
</feature>
<keyword evidence="3 6" id="KW-0328">Glycosyltransferase</keyword>
<name>A0ABQ4J0K3_9ACTN</name>
<comment type="caution">
    <text evidence="6">Lacks conserved residue(s) required for the propagation of feature annotation.</text>
</comment>
<feature type="binding site" description="in other chain" evidence="6">
    <location>
        <position position="46"/>
    </location>
    <ligand>
        <name>5-phospho-alpha-D-ribose 1-diphosphate</name>
        <dbReference type="ChEBI" id="CHEBI:58017"/>
        <note>ligand shared between dimeric partners</note>
    </ligand>
</feature>
<evidence type="ECO:0000256" key="4">
    <source>
        <dbReference type="ARBA" id="ARBA00022679"/>
    </source>
</evidence>
<dbReference type="Gene3D" id="3.40.50.2020">
    <property type="match status" value="1"/>
</dbReference>
<feature type="binding site" evidence="6">
    <location>
        <position position="110"/>
    </location>
    <ligand>
        <name>5-phospho-alpha-D-ribose 1-diphosphate</name>
        <dbReference type="ChEBI" id="CHEBI:58017"/>
        <note>ligand shared between dimeric partners</note>
    </ligand>
</feature>
<comment type="function">
    <text evidence="6">Catalyzes the transfer of a ribosyl phosphate group from 5-phosphoribose 1-diphosphate to orotate, leading to the formation of orotidine monophosphate (OMP).</text>
</comment>
<dbReference type="CDD" id="cd06223">
    <property type="entry name" value="PRTases_typeI"/>
    <property type="match status" value="1"/>
</dbReference>
<dbReference type="PANTHER" id="PTHR19278">
    <property type="entry name" value="OROTATE PHOSPHORIBOSYLTRANSFERASE"/>
    <property type="match status" value="1"/>
</dbReference>
<evidence type="ECO:0000313" key="9">
    <source>
        <dbReference type="Proteomes" id="UP000643165"/>
    </source>
</evidence>
<dbReference type="InterPro" id="IPR000836">
    <property type="entry name" value="PRTase_dom"/>
</dbReference>